<organism evidence="13">
    <name type="scientific">hydrothermal vent metagenome</name>
    <dbReference type="NCBI Taxonomy" id="652676"/>
    <lineage>
        <taxon>unclassified sequences</taxon>
        <taxon>metagenomes</taxon>
        <taxon>ecological metagenomes</taxon>
    </lineage>
</organism>
<keyword evidence="6 13" id="KW-0808">Transferase</keyword>
<feature type="domain" description="ACT" evidence="12">
    <location>
        <begin position="277"/>
        <end position="360"/>
    </location>
</feature>
<accession>A0A3B0S1V4</accession>
<dbReference type="GO" id="GO:0005829">
    <property type="term" value="C:cytosol"/>
    <property type="evidence" value="ECO:0007669"/>
    <property type="project" value="TreeGrafter"/>
</dbReference>
<dbReference type="Pfam" id="PF01842">
    <property type="entry name" value="ACT"/>
    <property type="match status" value="1"/>
</dbReference>
<dbReference type="UniPathway" id="UPA00050">
    <property type="reaction ID" value="UER00461"/>
</dbReference>
<dbReference type="AlphaFoldDB" id="A0A3B0S1V4"/>
<dbReference type="GO" id="GO:0009088">
    <property type="term" value="P:threonine biosynthetic process"/>
    <property type="evidence" value="ECO:0007669"/>
    <property type="project" value="UniProtKB-UniPathway"/>
</dbReference>
<dbReference type="Gene3D" id="3.40.1160.10">
    <property type="entry name" value="Acetylglutamate kinase-like"/>
    <property type="match status" value="1"/>
</dbReference>
<evidence type="ECO:0000256" key="11">
    <source>
        <dbReference type="ARBA" id="ARBA00047872"/>
    </source>
</evidence>
<comment type="pathway">
    <text evidence="1">Amino-acid biosynthesis; L-methionine biosynthesis via de novo pathway; L-homoserine from L-aspartate: step 1/3.</text>
</comment>
<sequence length="420" mass="44648">MVWLKVAYTYTSVPMALVVHKYGGTSVADAERIRRVARRIVDAHAEGNGVVAVVSAMGKQTDELLALARDVSRHSHPRELDMLLTAGERVTMALVAMAIEDLGVPAMSFTGSQAGILTTGKHGQAEIVEIRADRVREGLDQGKVVIVAGFQGVDPDSRDVTTLGRGGSDATAVALAAALEADRCEIFTDVDGVFTADPRVVPNATKLDEVTFEEMLELASAGAGVLMPRSVEFGRRFKIPIHVRSSFHDGLGTWVKEDTMEQPVVRGVTYTNDEAKVTVYDVPDTPGIAAALFELLAAASVNVDMIVQNVSHEGITDISFTVPTVSIDVAREQAETVAKEVDAGGVSIDDGIAKVSVVGIGMKTESGIAARMFRLLSEEGVNIQMISTSPIRISCVIQGDRVLEAVRALHVGLGLEDEGS</sequence>
<dbReference type="InterPro" id="IPR018042">
    <property type="entry name" value="Aspartate_kinase_CS"/>
</dbReference>
<evidence type="ECO:0000256" key="10">
    <source>
        <dbReference type="ARBA" id="ARBA00023154"/>
    </source>
</evidence>
<dbReference type="InterPro" id="IPR002912">
    <property type="entry name" value="ACT_dom"/>
</dbReference>
<dbReference type="FunFam" id="3.30.2130.10:FF:000002">
    <property type="entry name" value="Aspartokinase"/>
    <property type="match status" value="1"/>
</dbReference>
<dbReference type="NCBIfam" id="NF005155">
    <property type="entry name" value="PRK06635.1-4"/>
    <property type="match status" value="1"/>
</dbReference>
<comment type="catalytic activity">
    <reaction evidence="11">
        <text>L-aspartate + ATP = 4-phospho-L-aspartate + ADP</text>
        <dbReference type="Rhea" id="RHEA:23776"/>
        <dbReference type="ChEBI" id="CHEBI:29991"/>
        <dbReference type="ChEBI" id="CHEBI:30616"/>
        <dbReference type="ChEBI" id="CHEBI:57535"/>
        <dbReference type="ChEBI" id="CHEBI:456216"/>
        <dbReference type="EC" id="2.7.2.4"/>
    </reaction>
</comment>
<dbReference type="InterPro" id="IPR001048">
    <property type="entry name" value="Asp/Glu/Uridylate_kinase"/>
</dbReference>
<dbReference type="InterPro" id="IPR054352">
    <property type="entry name" value="ACT_Aspartokinase"/>
</dbReference>
<keyword evidence="9" id="KW-0067">ATP-binding</keyword>
<evidence type="ECO:0000256" key="5">
    <source>
        <dbReference type="ARBA" id="ARBA00022605"/>
    </source>
</evidence>
<dbReference type="NCBIfam" id="TIGR00656">
    <property type="entry name" value="asp_kin_monofn"/>
    <property type="match status" value="1"/>
</dbReference>
<dbReference type="InterPro" id="IPR005260">
    <property type="entry name" value="Asp_kin_monofn"/>
</dbReference>
<dbReference type="InterPro" id="IPR036393">
    <property type="entry name" value="AceGlu_kinase-like_sf"/>
</dbReference>
<evidence type="ECO:0000256" key="8">
    <source>
        <dbReference type="ARBA" id="ARBA00022777"/>
    </source>
</evidence>
<dbReference type="GO" id="GO:0005524">
    <property type="term" value="F:ATP binding"/>
    <property type="evidence" value="ECO:0007669"/>
    <property type="project" value="UniProtKB-KW"/>
</dbReference>
<evidence type="ECO:0000313" key="13">
    <source>
        <dbReference type="EMBL" id="VAV98707.1"/>
    </source>
</evidence>
<protein>
    <recommendedName>
        <fullName evidence="4">aspartate kinase</fullName>
        <ecNumber evidence="4">2.7.2.4</ecNumber>
    </recommendedName>
</protein>
<dbReference type="PIRSF" id="PIRSF000726">
    <property type="entry name" value="Asp_kin"/>
    <property type="match status" value="1"/>
</dbReference>
<keyword evidence="10" id="KW-0457">Lysine biosynthesis</keyword>
<dbReference type="FunFam" id="3.40.1160.10:FF:000002">
    <property type="entry name" value="Aspartokinase"/>
    <property type="match status" value="1"/>
</dbReference>
<comment type="pathway">
    <text evidence="2">Amino-acid biosynthesis; L-threonine biosynthesis; L-threonine from L-aspartate: step 1/5.</text>
</comment>
<dbReference type="CDD" id="cd04913">
    <property type="entry name" value="ACT_AKii-LysC-BS-like_1"/>
    <property type="match status" value="1"/>
</dbReference>
<evidence type="ECO:0000256" key="4">
    <source>
        <dbReference type="ARBA" id="ARBA00013059"/>
    </source>
</evidence>
<dbReference type="GO" id="GO:0009089">
    <property type="term" value="P:lysine biosynthetic process via diaminopimelate"/>
    <property type="evidence" value="ECO:0007669"/>
    <property type="project" value="InterPro"/>
</dbReference>
<evidence type="ECO:0000256" key="6">
    <source>
        <dbReference type="ARBA" id="ARBA00022679"/>
    </source>
</evidence>
<dbReference type="Pfam" id="PF00696">
    <property type="entry name" value="AA_kinase"/>
    <property type="match status" value="1"/>
</dbReference>
<evidence type="ECO:0000256" key="1">
    <source>
        <dbReference type="ARBA" id="ARBA00004986"/>
    </source>
</evidence>
<dbReference type="Gene3D" id="3.30.2130.10">
    <property type="entry name" value="VC0802-like"/>
    <property type="match status" value="1"/>
</dbReference>
<evidence type="ECO:0000256" key="2">
    <source>
        <dbReference type="ARBA" id="ARBA00005139"/>
    </source>
</evidence>
<evidence type="ECO:0000259" key="12">
    <source>
        <dbReference type="PROSITE" id="PS51671"/>
    </source>
</evidence>
<evidence type="ECO:0000256" key="3">
    <source>
        <dbReference type="ARBA" id="ARBA00010122"/>
    </source>
</evidence>
<keyword evidence="7" id="KW-0547">Nucleotide-binding</keyword>
<dbReference type="SUPFAM" id="SSF55021">
    <property type="entry name" value="ACT-like"/>
    <property type="match status" value="2"/>
</dbReference>
<dbReference type="Pfam" id="PF22468">
    <property type="entry name" value="ACT_9"/>
    <property type="match status" value="1"/>
</dbReference>
<comment type="similarity">
    <text evidence="3">Belongs to the aspartokinase family.</text>
</comment>
<dbReference type="NCBIfam" id="TIGR00657">
    <property type="entry name" value="asp_kinases"/>
    <property type="match status" value="1"/>
</dbReference>
<dbReference type="InterPro" id="IPR041740">
    <property type="entry name" value="AKii-LysC-BS"/>
</dbReference>
<dbReference type="CDD" id="cd04923">
    <property type="entry name" value="ACT_AK-LysC-DapG-like_2"/>
    <property type="match status" value="1"/>
</dbReference>
<dbReference type="GO" id="GO:0009090">
    <property type="term" value="P:homoserine biosynthetic process"/>
    <property type="evidence" value="ECO:0007669"/>
    <property type="project" value="TreeGrafter"/>
</dbReference>
<dbReference type="PANTHER" id="PTHR21499">
    <property type="entry name" value="ASPARTATE KINASE"/>
    <property type="match status" value="1"/>
</dbReference>
<dbReference type="SUPFAM" id="SSF53633">
    <property type="entry name" value="Carbamate kinase-like"/>
    <property type="match status" value="1"/>
</dbReference>
<dbReference type="EMBL" id="UOEI01000239">
    <property type="protein sequence ID" value="VAV98707.1"/>
    <property type="molecule type" value="Genomic_DNA"/>
</dbReference>
<dbReference type="PROSITE" id="PS51671">
    <property type="entry name" value="ACT"/>
    <property type="match status" value="1"/>
</dbReference>
<dbReference type="CDD" id="cd04261">
    <property type="entry name" value="AAK_AKii-LysC-BS"/>
    <property type="match status" value="1"/>
</dbReference>
<evidence type="ECO:0000256" key="7">
    <source>
        <dbReference type="ARBA" id="ARBA00022741"/>
    </source>
</evidence>
<keyword evidence="5" id="KW-0028">Amino-acid biosynthesis</keyword>
<dbReference type="EC" id="2.7.2.4" evidence="4"/>
<gene>
    <name evidence="13" type="ORF">MNBD_ACTINO01-1058</name>
</gene>
<dbReference type="PROSITE" id="PS00324">
    <property type="entry name" value="ASPARTOKINASE"/>
    <property type="match status" value="1"/>
</dbReference>
<proteinExistence type="inferred from homology"/>
<dbReference type="InterPro" id="IPR001341">
    <property type="entry name" value="Asp_kinase"/>
</dbReference>
<dbReference type="UniPathway" id="UPA00051">
    <property type="reaction ID" value="UER00462"/>
</dbReference>
<keyword evidence="8 13" id="KW-0418">Kinase</keyword>
<name>A0A3B0S1V4_9ZZZZ</name>
<evidence type="ECO:0000256" key="9">
    <source>
        <dbReference type="ARBA" id="ARBA00022840"/>
    </source>
</evidence>
<dbReference type="PANTHER" id="PTHR21499:SF3">
    <property type="entry name" value="ASPARTOKINASE"/>
    <property type="match status" value="1"/>
</dbReference>
<dbReference type="GO" id="GO:0004072">
    <property type="term" value="F:aspartate kinase activity"/>
    <property type="evidence" value="ECO:0007669"/>
    <property type="project" value="UniProtKB-EC"/>
</dbReference>
<reference evidence="13" key="1">
    <citation type="submission" date="2018-06" db="EMBL/GenBank/DDBJ databases">
        <authorList>
            <person name="Zhirakovskaya E."/>
        </authorList>
    </citation>
    <scope>NUCLEOTIDE SEQUENCE</scope>
</reference>
<dbReference type="NCBIfam" id="NF005154">
    <property type="entry name" value="PRK06635.1-2"/>
    <property type="match status" value="1"/>
</dbReference>
<dbReference type="InterPro" id="IPR045865">
    <property type="entry name" value="ACT-like_dom_sf"/>
</dbReference>